<evidence type="ECO:0000259" key="7">
    <source>
        <dbReference type="Pfam" id="PF02683"/>
    </source>
</evidence>
<dbReference type="KEGG" id="mhd:Marky_0451"/>
<dbReference type="Proteomes" id="UP000007030">
    <property type="component" value="Chromosome"/>
</dbReference>
<comment type="similarity">
    <text evidence="2">Belongs to the DsbD family.</text>
</comment>
<proteinExistence type="inferred from homology"/>
<dbReference type="EMBL" id="CP002630">
    <property type="protein sequence ID" value="AEB11203.1"/>
    <property type="molecule type" value="Genomic_DNA"/>
</dbReference>
<accession>F2NLU6</accession>
<dbReference type="GO" id="GO:0017004">
    <property type="term" value="P:cytochrome complex assembly"/>
    <property type="evidence" value="ECO:0007669"/>
    <property type="project" value="InterPro"/>
</dbReference>
<dbReference type="AlphaFoldDB" id="F2NLU6"/>
<dbReference type="InterPro" id="IPR051790">
    <property type="entry name" value="Cytochrome_c-biogenesis_DsbD"/>
</dbReference>
<feature type="transmembrane region" description="Helical" evidence="6">
    <location>
        <begin position="43"/>
        <end position="68"/>
    </location>
</feature>
<keyword evidence="3 6" id="KW-0812">Transmembrane</keyword>
<reference evidence="8 9" key="1">
    <citation type="journal article" date="2012" name="Stand. Genomic Sci.">
        <title>Complete genome sequence of the aerobic, heterotroph Marinithermus hydrothermalis type strain (T1(T)) from a deep-sea hydrothermal vent chimney.</title>
        <authorList>
            <person name="Copeland A."/>
            <person name="Gu W."/>
            <person name="Yasawong M."/>
            <person name="Lapidus A."/>
            <person name="Lucas S."/>
            <person name="Deshpande S."/>
            <person name="Pagani I."/>
            <person name="Tapia R."/>
            <person name="Cheng J.F."/>
            <person name="Goodwin L.A."/>
            <person name="Pitluck S."/>
            <person name="Liolios K."/>
            <person name="Ivanova N."/>
            <person name="Mavromatis K."/>
            <person name="Mikhailova N."/>
            <person name="Pati A."/>
            <person name="Chen A."/>
            <person name="Palaniappan K."/>
            <person name="Land M."/>
            <person name="Pan C."/>
            <person name="Brambilla E.M."/>
            <person name="Rohde M."/>
            <person name="Tindall B.J."/>
            <person name="Sikorski J."/>
            <person name="Goker M."/>
            <person name="Detter J.C."/>
            <person name="Bristow J."/>
            <person name="Eisen J.A."/>
            <person name="Markowitz V."/>
            <person name="Hugenholtz P."/>
            <person name="Kyrpides N.C."/>
            <person name="Klenk H.P."/>
            <person name="Woyke T."/>
        </authorList>
    </citation>
    <scope>NUCLEOTIDE SEQUENCE [LARGE SCALE GENOMIC DNA]</scope>
    <source>
        <strain evidence="9">DSM 14884 / JCM 11576 / T1</strain>
    </source>
</reference>
<name>F2NLU6_MARHT</name>
<protein>
    <submittedName>
        <fullName evidence="8">Cytochrome c biogenesis protein transmembrane region</fullName>
    </submittedName>
</protein>
<keyword evidence="4 6" id="KW-1133">Transmembrane helix</keyword>
<gene>
    <name evidence="8" type="ordered locus">Marky_0451</name>
</gene>
<comment type="subcellular location">
    <subcellularLocation>
        <location evidence="1">Membrane</location>
        <topology evidence="1">Multi-pass membrane protein</topology>
    </subcellularLocation>
</comment>
<dbReference type="RefSeq" id="WP_013703256.1">
    <property type="nucleotide sequence ID" value="NC_015387.1"/>
</dbReference>
<organism evidence="8 9">
    <name type="scientific">Marinithermus hydrothermalis (strain DSM 14884 / JCM 11576 / T1)</name>
    <dbReference type="NCBI Taxonomy" id="869210"/>
    <lineage>
        <taxon>Bacteria</taxon>
        <taxon>Thermotogati</taxon>
        <taxon>Deinococcota</taxon>
        <taxon>Deinococci</taxon>
        <taxon>Thermales</taxon>
        <taxon>Thermaceae</taxon>
        <taxon>Marinithermus</taxon>
    </lineage>
</organism>
<sequence length="228" mass="24838">MTIGVTAAFLAGLFSFLSPCVLPLVPTYLMYLGGERGRPIVNAIFFILGFSLVFVALGLPFTLIGAVLKTYKPLLAQIGGGLVILFGLYLLGLRLPFMGREMRLRYEGNAARPGGAFLLGAAFGAGWTPCIGPILGAILTLTVVEASMGGAWLLVAYALGLAVPFMLVALFADRATRWVRRSARYTRWVERAAGVLMVFVGVLLVSGIFTRLNNYFIRLTPEWLWERL</sequence>
<dbReference type="OrthoDB" id="9803065at2"/>
<evidence type="ECO:0000256" key="1">
    <source>
        <dbReference type="ARBA" id="ARBA00004141"/>
    </source>
</evidence>
<evidence type="ECO:0000313" key="8">
    <source>
        <dbReference type="EMBL" id="AEB11203.1"/>
    </source>
</evidence>
<dbReference type="Pfam" id="PF02683">
    <property type="entry name" value="DsbD_TM"/>
    <property type="match status" value="1"/>
</dbReference>
<feature type="transmembrane region" description="Helical" evidence="6">
    <location>
        <begin position="74"/>
        <end position="95"/>
    </location>
</feature>
<evidence type="ECO:0000256" key="2">
    <source>
        <dbReference type="ARBA" id="ARBA00006143"/>
    </source>
</evidence>
<dbReference type="GO" id="GO:0016020">
    <property type="term" value="C:membrane"/>
    <property type="evidence" value="ECO:0007669"/>
    <property type="project" value="UniProtKB-SubCell"/>
</dbReference>
<dbReference type="eggNOG" id="COG0785">
    <property type="taxonomic scope" value="Bacteria"/>
</dbReference>
<evidence type="ECO:0000256" key="3">
    <source>
        <dbReference type="ARBA" id="ARBA00022692"/>
    </source>
</evidence>
<feature type="transmembrane region" description="Helical" evidence="6">
    <location>
        <begin position="193"/>
        <end position="212"/>
    </location>
</feature>
<dbReference type="STRING" id="869210.Marky_0451"/>
<dbReference type="PANTHER" id="PTHR31272:SF4">
    <property type="entry name" value="CYTOCHROME C-TYPE BIOGENESIS PROTEIN HI_1454-RELATED"/>
    <property type="match status" value="1"/>
</dbReference>
<evidence type="ECO:0000256" key="4">
    <source>
        <dbReference type="ARBA" id="ARBA00022989"/>
    </source>
</evidence>
<dbReference type="HOGENOM" id="CLU_053225_2_0_0"/>
<keyword evidence="5 6" id="KW-0472">Membrane</keyword>
<dbReference type="PANTHER" id="PTHR31272">
    <property type="entry name" value="CYTOCHROME C-TYPE BIOGENESIS PROTEIN HI_1454-RELATED"/>
    <property type="match status" value="1"/>
</dbReference>
<evidence type="ECO:0000313" key="9">
    <source>
        <dbReference type="Proteomes" id="UP000007030"/>
    </source>
</evidence>
<keyword evidence="9" id="KW-1185">Reference proteome</keyword>
<dbReference type="InterPro" id="IPR003834">
    <property type="entry name" value="Cyt_c_assmbl_TM_dom"/>
</dbReference>
<feature type="domain" description="Cytochrome C biogenesis protein transmembrane" evidence="7">
    <location>
        <begin position="5"/>
        <end position="207"/>
    </location>
</feature>
<evidence type="ECO:0000256" key="6">
    <source>
        <dbReference type="SAM" id="Phobius"/>
    </source>
</evidence>
<feature type="transmembrane region" description="Helical" evidence="6">
    <location>
        <begin position="116"/>
        <end position="139"/>
    </location>
</feature>
<feature type="transmembrane region" description="Helical" evidence="6">
    <location>
        <begin position="6"/>
        <end position="31"/>
    </location>
</feature>
<feature type="transmembrane region" description="Helical" evidence="6">
    <location>
        <begin position="151"/>
        <end position="172"/>
    </location>
</feature>
<evidence type="ECO:0000256" key="5">
    <source>
        <dbReference type="ARBA" id="ARBA00023136"/>
    </source>
</evidence>